<dbReference type="InterPro" id="IPR021139">
    <property type="entry name" value="NYN"/>
</dbReference>
<accession>A0A428RPX5</accession>
<comment type="caution">
    <text evidence="3">The sequence shown here is derived from an EMBL/GenBank/DDBJ whole genome shotgun (WGS) entry which is preliminary data.</text>
</comment>
<feature type="region of interest" description="Disordered" evidence="1">
    <location>
        <begin position="1"/>
        <end position="35"/>
    </location>
</feature>
<evidence type="ECO:0000256" key="1">
    <source>
        <dbReference type="SAM" id="MobiDB-lite"/>
    </source>
</evidence>
<evidence type="ECO:0000259" key="2">
    <source>
        <dbReference type="Pfam" id="PF01936"/>
    </source>
</evidence>
<evidence type="ECO:0000313" key="3">
    <source>
        <dbReference type="EMBL" id="RSL79541.1"/>
    </source>
</evidence>
<organism evidence="3 4">
    <name type="scientific">Fusarium oligoseptatum</name>
    <dbReference type="NCBI Taxonomy" id="2604345"/>
    <lineage>
        <taxon>Eukaryota</taxon>
        <taxon>Fungi</taxon>
        <taxon>Dikarya</taxon>
        <taxon>Ascomycota</taxon>
        <taxon>Pezizomycotina</taxon>
        <taxon>Sordariomycetes</taxon>
        <taxon>Hypocreomycetidae</taxon>
        <taxon>Hypocreales</taxon>
        <taxon>Nectriaceae</taxon>
        <taxon>Fusarium</taxon>
        <taxon>Fusarium solani species complex</taxon>
    </lineage>
</organism>
<evidence type="ECO:0000313" key="4">
    <source>
        <dbReference type="Proteomes" id="UP000287144"/>
    </source>
</evidence>
<protein>
    <recommendedName>
        <fullName evidence="2">NYN domain-containing protein</fullName>
    </recommendedName>
</protein>
<dbReference type="Gene3D" id="3.40.50.1010">
    <property type="entry name" value="5'-nuclease"/>
    <property type="match status" value="1"/>
</dbReference>
<proteinExistence type="predicted"/>
<dbReference type="GO" id="GO:0004540">
    <property type="term" value="F:RNA nuclease activity"/>
    <property type="evidence" value="ECO:0007669"/>
    <property type="project" value="InterPro"/>
</dbReference>
<dbReference type="Pfam" id="PF01936">
    <property type="entry name" value="NYN"/>
    <property type="match status" value="1"/>
</dbReference>
<feature type="domain" description="NYN" evidence="2">
    <location>
        <begin position="67"/>
        <end position="182"/>
    </location>
</feature>
<name>A0A428RPX5_9HYPO</name>
<dbReference type="STRING" id="1325735.A0A428RPX5"/>
<sequence length="192" mass="21967">MPWMIESSAKVDDSRENPNAPPPSPQPTQNNGTNNKEKKFKKIKIYIDHPNFWIGGQGPTGNLYWLYDALHFLLLLVEHTRFWGADPECDVTADVYGSAPLPFRKIWVEIDARVNDFVRSGCNGEKEMDTSLVADAVTEAISDRDYDMETEFVIVSGDKDMRPAVNKIMDCKFRVYVWSWNSAVSAAYMRRH</sequence>
<dbReference type="Proteomes" id="UP000287144">
    <property type="component" value="Unassembled WGS sequence"/>
</dbReference>
<reference evidence="3 4" key="1">
    <citation type="submission" date="2017-06" db="EMBL/GenBank/DDBJ databases">
        <title>Comparative genomic analysis of Ambrosia Fusariam Clade fungi.</title>
        <authorList>
            <person name="Stajich J.E."/>
            <person name="Carrillo J."/>
            <person name="Kijimoto T."/>
            <person name="Eskalen A."/>
            <person name="O'Donnell K."/>
            <person name="Kasson M."/>
        </authorList>
    </citation>
    <scope>NUCLEOTIDE SEQUENCE [LARGE SCALE GENOMIC DNA]</scope>
    <source>
        <strain evidence="3 4">NRRL62579</strain>
    </source>
</reference>
<gene>
    <name evidence="3" type="ORF">CEP52_017509</name>
</gene>
<keyword evidence="4" id="KW-1185">Reference proteome</keyword>
<dbReference type="AlphaFoldDB" id="A0A428RPX5"/>
<dbReference type="EMBL" id="NKCK01000600">
    <property type="protein sequence ID" value="RSL79541.1"/>
    <property type="molecule type" value="Genomic_DNA"/>
</dbReference>